<organism evidence="4">
    <name type="scientific">marine metagenome</name>
    <dbReference type="NCBI Taxonomy" id="408172"/>
    <lineage>
        <taxon>unclassified sequences</taxon>
        <taxon>metagenomes</taxon>
        <taxon>ecological metagenomes</taxon>
    </lineage>
</organism>
<dbReference type="NCBIfam" id="TIGR04183">
    <property type="entry name" value="Por_Secre_tail"/>
    <property type="match status" value="1"/>
</dbReference>
<evidence type="ECO:0000259" key="3">
    <source>
        <dbReference type="Pfam" id="PF18962"/>
    </source>
</evidence>
<sequence>ILCLTDDEHIGYQDQVKPYLLWARAGGDSIIARFSEELDPQTSQMENNYSISGVSIISATLMHDQRTVNLNVSGMLSDNSYNLIILGIKDDAQPPNTQTIQSLEIDMPQPLSFPLRINNAGGAYNEYLADQLWSSFVEYGHMNGNYQFTEQDISNTNQEDLYRSSLNRVVSYKVRVPDGVYSATLKLSENHYNEVAERSFDIFTEDSMWVSELDIYALAGQYSAFDTTLGGIRVEDGILDLYFSAVKYGEGYEYAGPFLNAIVIEQDSLFSLEISPDILPLKDQIHLFQNYPNPFNPSTIFRYSVSSPGETELAVYSVTGQLVSQIINHHSPAGSHQVQWSGGDISSGLYIVRLVHNNAIKTKKILLVK</sequence>
<accession>A0A381WYT8</accession>
<dbReference type="InterPro" id="IPR014755">
    <property type="entry name" value="Cu-Rt/internalin_Ig-like"/>
</dbReference>
<evidence type="ECO:0000256" key="1">
    <source>
        <dbReference type="ARBA" id="ARBA00022729"/>
    </source>
</evidence>
<proteinExistence type="predicted"/>
<evidence type="ECO:0000259" key="2">
    <source>
        <dbReference type="Pfam" id="PF11721"/>
    </source>
</evidence>
<reference evidence="4" key="1">
    <citation type="submission" date="2018-05" db="EMBL/GenBank/DDBJ databases">
        <authorList>
            <person name="Lanie J.A."/>
            <person name="Ng W.-L."/>
            <person name="Kazmierczak K.M."/>
            <person name="Andrzejewski T.M."/>
            <person name="Davidsen T.M."/>
            <person name="Wayne K.J."/>
            <person name="Tettelin H."/>
            <person name="Glass J.I."/>
            <person name="Rusch D."/>
            <person name="Podicherti R."/>
            <person name="Tsui H.-C.T."/>
            <person name="Winkler M.E."/>
        </authorList>
    </citation>
    <scope>NUCLEOTIDE SEQUENCE</scope>
</reference>
<gene>
    <name evidence="4" type="ORF">METZ01_LOCUS110563</name>
</gene>
<dbReference type="AlphaFoldDB" id="A0A381WYT8"/>
<dbReference type="Gene3D" id="2.60.40.4070">
    <property type="match status" value="1"/>
</dbReference>
<dbReference type="InterPro" id="IPR021720">
    <property type="entry name" value="Malectin_dom"/>
</dbReference>
<dbReference type="Gene3D" id="2.60.120.430">
    <property type="entry name" value="Galactose-binding lectin"/>
    <property type="match status" value="1"/>
</dbReference>
<keyword evidence="1" id="KW-0732">Signal</keyword>
<dbReference type="Gene3D" id="2.60.40.1220">
    <property type="match status" value="1"/>
</dbReference>
<evidence type="ECO:0008006" key="5">
    <source>
        <dbReference type="Google" id="ProtNLM"/>
    </source>
</evidence>
<evidence type="ECO:0000313" key="4">
    <source>
        <dbReference type="EMBL" id="SVA57709.1"/>
    </source>
</evidence>
<dbReference type="EMBL" id="UINC01013338">
    <property type="protein sequence ID" value="SVA57709.1"/>
    <property type="molecule type" value="Genomic_DNA"/>
</dbReference>
<dbReference type="InterPro" id="IPR026444">
    <property type="entry name" value="Secre_tail"/>
</dbReference>
<name>A0A381WYT8_9ZZZZ</name>
<dbReference type="Pfam" id="PF18962">
    <property type="entry name" value="Por_Secre_tail"/>
    <property type="match status" value="1"/>
</dbReference>
<feature type="domain" description="Malectin" evidence="2">
    <location>
        <begin position="126"/>
        <end position="262"/>
    </location>
</feature>
<protein>
    <recommendedName>
        <fullName evidence="5">Secretion system C-terminal sorting domain-containing protein</fullName>
    </recommendedName>
</protein>
<dbReference type="Pfam" id="PF11721">
    <property type="entry name" value="Malectin"/>
    <property type="match status" value="1"/>
</dbReference>
<feature type="non-terminal residue" evidence="4">
    <location>
        <position position="1"/>
    </location>
</feature>
<feature type="domain" description="Secretion system C-terminal sorting" evidence="3">
    <location>
        <begin position="291"/>
        <end position="366"/>
    </location>
</feature>